<dbReference type="OrthoDB" id="2747330at2759"/>
<feature type="domain" description="Peptidase A1" evidence="2">
    <location>
        <begin position="24"/>
        <end position="362"/>
    </location>
</feature>
<organism evidence="3 4">
    <name type="scientific">Pseudallescheria apiosperma</name>
    <name type="common">Scedosporium apiospermum</name>
    <dbReference type="NCBI Taxonomy" id="563466"/>
    <lineage>
        <taxon>Eukaryota</taxon>
        <taxon>Fungi</taxon>
        <taxon>Dikarya</taxon>
        <taxon>Ascomycota</taxon>
        <taxon>Pezizomycotina</taxon>
        <taxon>Sordariomycetes</taxon>
        <taxon>Hypocreomycetidae</taxon>
        <taxon>Microascales</taxon>
        <taxon>Microascaceae</taxon>
        <taxon>Scedosporium</taxon>
    </lineage>
</organism>
<comment type="similarity">
    <text evidence="1">Belongs to the peptidase A1 family.</text>
</comment>
<dbReference type="RefSeq" id="XP_016645989.1">
    <property type="nucleotide sequence ID" value="XM_016784266.1"/>
</dbReference>
<dbReference type="GeneID" id="27719944"/>
<gene>
    <name evidence="3" type="ORF">SAPIO_CDS1072</name>
</gene>
<dbReference type="InterPro" id="IPR033121">
    <property type="entry name" value="PEPTIDASE_A1"/>
</dbReference>
<dbReference type="Gene3D" id="2.40.70.10">
    <property type="entry name" value="Acid Proteases"/>
    <property type="match status" value="2"/>
</dbReference>
<evidence type="ECO:0000313" key="3">
    <source>
        <dbReference type="EMBL" id="KEZ46190.1"/>
    </source>
</evidence>
<dbReference type="SUPFAM" id="SSF50630">
    <property type="entry name" value="Acid proteases"/>
    <property type="match status" value="1"/>
</dbReference>
<comment type="caution">
    <text evidence="3">The sequence shown here is derived from an EMBL/GenBank/DDBJ whole genome shotgun (WGS) entry which is preliminary data.</text>
</comment>
<dbReference type="PRINTS" id="PR00792">
    <property type="entry name" value="PEPSIN"/>
</dbReference>
<protein>
    <recommendedName>
        <fullName evidence="2">Peptidase A1 domain-containing protein</fullName>
    </recommendedName>
</protein>
<dbReference type="PANTHER" id="PTHR47966">
    <property type="entry name" value="BETA-SITE APP-CLEAVING ENZYME, ISOFORM A-RELATED"/>
    <property type="match status" value="1"/>
</dbReference>
<name>A0A084GFS8_PSEDA</name>
<dbReference type="GO" id="GO:0004190">
    <property type="term" value="F:aspartic-type endopeptidase activity"/>
    <property type="evidence" value="ECO:0007669"/>
    <property type="project" value="InterPro"/>
</dbReference>
<dbReference type="KEGG" id="sapo:SAPIO_CDS1072"/>
<reference evidence="3 4" key="1">
    <citation type="journal article" date="2014" name="Genome Announc.">
        <title>Draft genome sequence of the pathogenic fungus Scedosporium apiospermum.</title>
        <authorList>
            <person name="Vandeputte P."/>
            <person name="Ghamrawi S."/>
            <person name="Rechenmann M."/>
            <person name="Iltis A."/>
            <person name="Giraud S."/>
            <person name="Fleury M."/>
            <person name="Thornton C."/>
            <person name="Delhaes L."/>
            <person name="Meyer W."/>
            <person name="Papon N."/>
            <person name="Bouchara J.P."/>
        </authorList>
    </citation>
    <scope>NUCLEOTIDE SEQUENCE [LARGE SCALE GENOMIC DNA]</scope>
    <source>
        <strain evidence="3 4">IHEM 14462</strain>
    </source>
</reference>
<dbReference type="VEuPathDB" id="FungiDB:SAPIO_CDS1072"/>
<dbReference type="AlphaFoldDB" id="A0A084GFS8"/>
<accession>A0A084GFS8</accession>
<keyword evidence="4" id="KW-1185">Reference proteome</keyword>
<proteinExistence type="inferred from homology"/>
<evidence type="ECO:0000313" key="4">
    <source>
        <dbReference type="Proteomes" id="UP000028545"/>
    </source>
</evidence>
<dbReference type="OMA" id="GNITWFE"/>
<dbReference type="InterPro" id="IPR001461">
    <property type="entry name" value="Aspartic_peptidase_A1"/>
</dbReference>
<dbReference type="PROSITE" id="PS51767">
    <property type="entry name" value="PEPTIDASE_A1"/>
    <property type="match status" value="1"/>
</dbReference>
<evidence type="ECO:0000259" key="2">
    <source>
        <dbReference type="PROSITE" id="PS51767"/>
    </source>
</evidence>
<dbReference type="GO" id="GO:0006508">
    <property type="term" value="P:proteolysis"/>
    <property type="evidence" value="ECO:0007669"/>
    <property type="project" value="InterPro"/>
</dbReference>
<sequence>MRMKKLADLGEELKAESRFGDAFFTIEVAVGTPEQKLPMILDSASADLPGEEKPKVYDPSKSSTSDIIPGAEWSVYYADGNQASGSVALDTITLTPSLQLPNSTVQIANTTSFYLATSTITGLIGMARALPSTIRGWNARTVRAQIASALPLDERFLGIDLKANSSEGAYIFGDVDPRAYEGNITWFEGEDPGSFWTVFVTGVKVGGGSNFTKNGGGGGGDRTSKQRFDPFAAIVDTATSLIFLPGAVASAYWVDVPGARLDATFDSWIFPCSGTEELPAFTVEIGDGEFEALVPGKYMNYGEIDEDVFKRVGSGEEPGWDEAMCLGGLQSSGGLEVAILGDVFVKSLFVVLGLEDGKIGFARKKLDLK</sequence>
<dbReference type="Pfam" id="PF00026">
    <property type="entry name" value="Asp"/>
    <property type="match status" value="1"/>
</dbReference>
<dbReference type="PANTHER" id="PTHR47966:SF1">
    <property type="entry name" value="ASPARTYL PROTEINASE"/>
    <property type="match status" value="1"/>
</dbReference>
<dbReference type="InterPro" id="IPR021109">
    <property type="entry name" value="Peptidase_aspartic_dom_sf"/>
</dbReference>
<dbReference type="Proteomes" id="UP000028545">
    <property type="component" value="Unassembled WGS sequence"/>
</dbReference>
<evidence type="ECO:0000256" key="1">
    <source>
        <dbReference type="ARBA" id="ARBA00007447"/>
    </source>
</evidence>
<dbReference type="HOGENOM" id="CLU_013253_0_3_1"/>
<dbReference type="EMBL" id="JOWA01000044">
    <property type="protein sequence ID" value="KEZ46190.1"/>
    <property type="molecule type" value="Genomic_DNA"/>
</dbReference>